<dbReference type="CDD" id="cd17956">
    <property type="entry name" value="DEADc_DDX51"/>
    <property type="match status" value="1"/>
</dbReference>
<dbReference type="InterPro" id="IPR014001">
    <property type="entry name" value="Helicase_ATP-bd"/>
</dbReference>
<feature type="compositionally biased region" description="Basic residues" evidence="7">
    <location>
        <begin position="203"/>
        <end position="213"/>
    </location>
</feature>
<evidence type="ECO:0000256" key="6">
    <source>
        <dbReference type="RuleBase" id="RU365068"/>
    </source>
</evidence>
<dbReference type="InterPro" id="IPR000629">
    <property type="entry name" value="RNA-helicase_DEAD-box_CS"/>
</dbReference>
<feature type="compositionally biased region" description="Basic and acidic residues" evidence="7">
    <location>
        <begin position="34"/>
        <end position="46"/>
    </location>
</feature>
<sequence>MYARWVPPTASSGARASSSATLTPAPETSASRRTFGEYEEQGKADMVEEGTETEQAIPSLAASNGFGYARWTPGAPASSGVTTLKSKPLLKRRKVDTSSEEEPSSGEDSSSSDESSEDEKKSESNSDSDSDGDGGDSDSSDGDSDTSDSKAHNNDNPKIEPGVDSCSENIEMDVDEEAKPDNPIILDADTMDLDNEVGELIAKRPKKEKKKAKQQITSDSEAKDAMSKHKAVMERKAKSLHLAQTQATAPKSGSSLDSESDNEKHGLEPLPQPEVPLSDEVGPANGTSTTFETLPAWLAAPIRVSATTRTSFSELGFSAAATARLVSKGYTDAFAVQTATIPLLTPSARPGGHDGDVLVAAATGSGKTLAYALPLVRDISAGVVTRLRALVVLPTRELVRQAAEAFEVCAGAFDGANSGGKRVRVGVSVGNQSLKYEQSVLLERRERVAGLEDMETTSLDNGDDDGLRDEEEEEKRAAECAADYLWRVDVLICTPGRLVDHLRHTPGFDLAYLRWLVVDEADKLLAQSFQDWLGLLTERLAASAGVFSARDHPGCGISGVRKVVLSATLTRDLSLLAGLGLRHPRLVVLEGGKGGDGEALQHVLPEGLEERVVRLKDGAMKPLYLVEVLKRLAGERMKDEKKEGKERKNNATNSASSSSESESESGSSSDLDSDSSSSSSSCSSSDSDSNVSKTPKQRGSAKAFCSTVLIFTKSNESALRLTRLLTLLSPSLAPIISTLTSSTVSSARRHILRSFSSRTIRILIASDLVARGVDVPRLDHVVNYDLPASLAGYVHRVGRTARAGRAGVAWTLLPDNESGWFWGRIAKAKDVGRSRKVDRVRVGGEDGELPEADIARYEEALQELGRMARGQQG</sequence>
<dbReference type="EMBL" id="JAWDJO010000125">
    <property type="protein sequence ID" value="KAL1892696.1"/>
    <property type="molecule type" value="Genomic_DNA"/>
</dbReference>
<feature type="region of interest" description="Disordered" evidence="7">
    <location>
        <begin position="1"/>
        <end position="286"/>
    </location>
</feature>
<evidence type="ECO:0000259" key="9">
    <source>
        <dbReference type="PROSITE" id="PS51194"/>
    </source>
</evidence>
<feature type="domain" description="Helicase C-terminal" evidence="9">
    <location>
        <begin position="686"/>
        <end position="865"/>
    </location>
</feature>
<comment type="caution">
    <text evidence="10">The sequence shown here is derived from an EMBL/GenBank/DDBJ whole genome shotgun (WGS) entry which is preliminary data.</text>
</comment>
<feature type="compositionally biased region" description="Basic and acidic residues" evidence="7">
    <location>
        <begin position="147"/>
        <end position="158"/>
    </location>
</feature>
<gene>
    <name evidence="10" type="primary">DBP6</name>
    <name evidence="10" type="ORF">Cpir12675_004428</name>
</gene>
<feature type="region of interest" description="Disordered" evidence="7">
    <location>
        <begin position="637"/>
        <end position="697"/>
    </location>
</feature>
<feature type="compositionally biased region" description="Acidic residues" evidence="7">
    <location>
        <begin position="126"/>
        <end position="146"/>
    </location>
</feature>
<feature type="compositionally biased region" description="Basic and acidic residues" evidence="7">
    <location>
        <begin position="220"/>
        <end position="237"/>
    </location>
</feature>
<dbReference type="PANTHER" id="PTHR24031">
    <property type="entry name" value="RNA HELICASE"/>
    <property type="match status" value="1"/>
</dbReference>
<evidence type="ECO:0000256" key="4">
    <source>
        <dbReference type="ARBA" id="ARBA00022840"/>
    </source>
</evidence>
<reference evidence="10 11" key="1">
    <citation type="journal article" date="2024" name="IMA Fungus">
        <title>IMA Genome - F19 : A genome assembly and annotation guide to empower mycologists, including annotated draft genome sequences of Ceratocystis pirilliformis, Diaporthe australafricana, Fusarium ophioides, Paecilomyces lecythidis, and Sporothrix stenoceras.</title>
        <authorList>
            <person name="Aylward J."/>
            <person name="Wilson A.M."/>
            <person name="Visagie C.M."/>
            <person name="Spraker J."/>
            <person name="Barnes I."/>
            <person name="Buitendag C."/>
            <person name="Ceriani C."/>
            <person name="Del Mar Angel L."/>
            <person name="du Plessis D."/>
            <person name="Fuchs T."/>
            <person name="Gasser K."/>
            <person name="Kramer D."/>
            <person name="Li W."/>
            <person name="Munsamy K."/>
            <person name="Piso A."/>
            <person name="Price J.L."/>
            <person name="Sonnekus B."/>
            <person name="Thomas C."/>
            <person name="van der Nest A."/>
            <person name="van Dijk A."/>
            <person name="van Heerden A."/>
            <person name="van Vuuren N."/>
            <person name="Yilmaz N."/>
            <person name="Duong T.A."/>
            <person name="van der Merwe N.A."/>
            <person name="Wingfield M.J."/>
            <person name="Wingfield B.D."/>
        </authorList>
    </citation>
    <scope>NUCLEOTIDE SEQUENCE [LARGE SCALE GENOMIC DNA]</scope>
    <source>
        <strain evidence="10 11">CMW 12675</strain>
    </source>
</reference>
<feature type="compositionally biased region" description="Acidic residues" evidence="7">
    <location>
        <begin position="461"/>
        <end position="473"/>
    </location>
</feature>
<dbReference type="Pfam" id="PF00270">
    <property type="entry name" value="DEAD"/>
    <property type="match status" value="2"/>
</dbReference>
<keyword evidence="11" id="KW-1185">Reference proteome</keyword>
<organism evidence="10 11">
    <name type="scientific">Ceratocystis pirilliformis</name>
    <dbReference type="NCBI Taxonomy" id="259994"/>
    <lineage>
        <taxon>Eukaryota</taxon>
        <taxon>Fungi</taxon>
        <taxon>Dikarya</taxon>
        <taxon>Ascomycota</taxon>
        <taxon>Pezizomycotina</taxon>
        <taxon>Sordariomycetes</taxon>
        <taxon>Hypocreomycetidae</taxon>
        <taxon>Microascales</taxon>
        <taxon>Ceratocystidaceae</taxon>
        <taxon>Ceratocystis</taxon>
    </lineage>
</organism>
<dbReference type="InterPro" id="IPR001650">
    <property type="entry name" value="Helicase_C-like"/>
</dbReference>
<evidence type="ECO:0000313" key="11">
    <source>
        <dbReference type="Proteomes" id="UP001583280"/>
    </source>
</evidence>
<dbReference type="PROSITE" id="PS51192">
    <property type="entry name" value="HELICASE_ATP_BIND_1"/>
    <property type="match status" value="1"/>
</dbReference>
<keyword evidence="2 6" id="KW-0378">Hydrolase</keyword>
<dbReference type="GO" id="GO:0016787">
    <property type="term" value="F:hydrolase activity"/>
    <property type="evidence" value="ECO:0007669"/>
    <property type="project" value="UniProtKB-KW"/>
</dbReference>
<name>A0ABR3YWI1_9PEZI</name>
<evidence type="ECO:0000256" key="3">
    <source>
        <dbReference type="ARBA" id="ARBA00022806"/>
    </source>
</evidence>
<keyword evidence="3 6" id="KW-0347">Helicase</keyword>
<evidence type="ECO:0000256" key="7">
    <source>
        <dbReference type="SAM" id="MobiDB-lite"/>
    </source>
</evidence>
<comment type="domain">
    <text evidence="6">The Q motif is unique to and characteristic of the DEAD box family of RNA helicases and controls ATP binding and hydrolysis.</text>
</comment>
<comment type="catalytic activity">
    <reaction evidence="6">
        <text>ATP + H2O = ADP + phosphate + H(+)</text>
        <dbReference type="Rhea" id="RHEA:13065"/>
        <dbReference type="ChEBI" id="CHEBI:15377"/>
        <dbReference type="ChEBI" id="CHEBI:15378"/>
        <dbReference type="ChEBI" id="CHEBI:30616"/>
        <dbReference type="ChEBI" id="CHEBI:43474"/>
        <dbReference type="ChEBI" id="CHEBI:456216"/>
        <dbReference type="EC" id="3.6.4.13"/>
    </reaction>
</comment>
<dbReference type="Gene3D" id="3.40.50.300">
    <property type="entry name" value="P-loop containing nucleotide triphosphate hydrolases"/>
    <property type="match status" value="2"/>
</dbReference>
<feature type="compositionally biased region" description="Polar residues" evidence="7">
    <location>
        <begin position="242"/>
        <end position="257"/>
    </location>
</feature>
<dbReference type="CDD" id="cd18787">
    <property type="entry name" value="SF2_C_DEAD"/>
    <property type="match status" value="1"/>
</dbReference>
<keyword evidence="5 6" id="KW-0694">RNA-binding</keyword>
<dbReference type="PROSITE" id="PS51194">
    <property type="entry name" value="HELICASE_CTER"/>
    <property type="match status" value="1"/>
</dbReference>
<evidence type="ECO:0000313" key="10">
    <source>
        <dbReference type="EMBL" id="KAL1892696.1"/>
    </source>
</evidence>
<accession>A0ABR3YWI1</accession>
<keyword evidence="4 6" id="KW-0067">ATP-binding</keyword>
<proteinExistence type="inferred from homology"/>
<protein>
    <recommendedName>
        <fullName evidence="6">ATP-dependent RNA helicase</fullName>
        <ecNumber evidence="6">3.6.4.13</ecNumber>
    </recommendedName>
</protein>
<dbReference type="EC" id="3.6.4.13" evidence="6"/>
<feature type="compositionally biased region" description="Basic and acidic residues" evidence="7">
    <location>
        <begin position="637"/>
        <end position="649"/>
    </location>
</feature>
<dbReference type="InterPro" id="IPR027417">
    <property type="entry name" value="P-loop_NTPase"/>
</dbReference>
<evidence type="ECO:0000256" key="1">
    <source>
        <dbReference type="ARBA" id="ARBA00022741"/>
    </source>
</evidence>
<feature type="compositionally biased region" description="Low complexity" evidence="7">
    <location>
        <begin position="654"/>
        <end position="689"/>
    </location>
</feature>
<evidence type="ECO:0000256" key="2">
    <source>
        <dbReference type="ARBA" id="ARBA00022801"/>
    </source>
</evidence>
<dbReference type="InterPro" id="IPR011545">
    <property type="entry name" value="DEAD/DEAH_box_helicase_dom"/>
</dbReference>
<feature type="region of interest" description="Disordered" evidence="7">
    <location>
        <begin position="453"/>
        <end position="473"/>
    </location>
</feature>
<comment type="similarity">
    <text evidence="6">Belongs to the DEAD box helicase family.</text>
</comment>
<dbReference type="Pfam" id="PF00271">
    <property type="entry name" value="Helicase_C"/>
    <property type="match status" value="1"/>
</dbReference>
<evidence type="ECO:0000256" key="5">
    <source>
        <dbReference type="ARBA" id="ARBA00022884"/>
    </source>
</evidence>
<dbReference type="SMART" id="SM00490">
    <property type="entry name" value="HELICc"/>
    <property type="match status" value="1"/>
</dbReference>
<dbReference type="SUPFAM" id="SSF52540">
    <property type="entry name" value="P-loop containing nucleoside triphosphate hydrolases"/>
    <property type="match status" value="1"/>
</dbReference>
<comment type="function">
    <text evidence="6">RNA helicase.</text>
</comment>
<feature type="domain" description="Helicase ATP-binding" evidence="8">
    <location>
        <begin position="348"/>
        <end position="587"/>
    </location>
</feature>
<feature type="compositionally biased region" description="Low complexity" evidence="7">
    <location>
        <begin position="10"/>
        <end position="20"/>
    </location>
</feature>
<dbReference type="Proteomes" id="UP001583280">
    <property type="component" value="Unassembled WGS sequence"/>
</dbReference>
<dbReference type="PROSITE" id="PS00039">
    <property type="entry name" value="DEAD_ATP_HELICASE"/>
    <property type="match status" value="1"/>
</dbReference>
<dbReference type="GO" id="GO:0003724">
    <property type="term" value="F:RNA helicase activity"/>
    <property type="evidence" value="ECO:0007669"/>
    <property type="project" value="UniProtKB-EC"/>
</dbReference>
<evidence type="ECO:0000259" key="8">
    <source>
        <dbReference type="PROSITE" id="PS51192"/>
    </source>
</evidence>
<keyword evidence="1 6" id="KW-0547">Nucleotide-binding</keyword>
<feature type="compositionally biased region" description="Acidic residues" evidence="7">
    <location>
        <begin position="98"/>
        <end position="117"/>
    </location>
</feature>
<dbReference type="SMART" id="SM00487">
    <property type="entry name" value="DEXDc"/>
    <property type="match status" value="1"/>
</dbReference>